<comment type="similarity">
    <text evidence="5">Belongs to the NtaA/SnaA/DszA monooxygenase family.</text>
</comment>
<dbReference type="PIRSF" id="PIRSF000337">
    <property type="entry name" value="NTA_MOA"/>
    <property type="match status" value="1"/>
</dbReference>
<dbReference type="InterPro" id="IPR036661">
    <property type="entry name" value="Luciferase-like_sf"/>
</dbReference>
<keyword evidence="4 8" id="KW-0503">Monooxygenase</keyword>
<organism evidence="8 9">
    <name type="scientific">Kineococcus glutinatus</name>
    <dbReference type="NCBI Taxonomy" id="1070872"/>
    <lineage>
        <taxon>Bacteria</taxon>
        <taxon>Bacillati</taxon>
        <taxon>Actinomycetota</taxon>
        <taxon>Actinomycetes</taxon>
        <taxon>Kineosporiales</taxon>
        <taxon>Kineosporiaceae</taxon>
        <taxon>Kineococcus</taxon>
    </lineage>
</organism>
<dbReference type="SUPFAM" id="SSF51679">
    <property type="entry name" value="Bacterial luciferase-like"/>
    <property type="match status" value="1"/>
</dbReference>
<evidence type="ECO:0000256" key="6">
    <source>
        <dbReference type="SAM" id="MobiDB-lite"/>
    </source>
</evidence>
<evidence type="ECO:0000256" key="3">
    <source>
        <dbReference type="ARBA" id="ARBA00023002"/>
    </source>
</evidence>
<sequence>MTANPAARPRTAAPAVRTGAHRKQVHLAAHFPGVNSTTVWRDPRAGSQTEFASFVHLARTAERGLFDFFFLAEGLRLREHRGQVFDLDVVGRPDTLTVLNALAAVTERLGLAGTINTTFNEPHEVARQFASLDHLSGGRAAWNLVTSSDAFTGENFRRGGFLRREDRYVRAREVVELSRLLWEGWEADALAADAATGVFLRDGGVRDVRYTGEQFDVTARALLPRSPQVHPVLLQAGDSDEGREFGAAHADAIFTIHGTLEAGQAFTADVRARQARHGRAPEDVKVLPGAGFVLGDTPAEAAERAREIRRQQVGPEQAIAFVEQVWGRDLSGHDPDGPLPAEDPEPGAEITRGRVRHVRDPLAVAQRWRELAAANGWSLRELVIQVSDRQQFVGTPQQVADEIDLYVQADACDGFVLVPSLTPTGLDEFVDRVVPLLQERGSFRREYTGSTLREHLDLPTVRTPSTTGAR</sequence>
<comment type="caution">
    <text evidence="8">The sequence shown here is derived from an EMBL/GenBank/DDBJ whole genome shotgun (WGS) entry which is preliminary data.</text>
</comment>
<evidence type="ECO:0000259" key="7">
    <source>
        <dbReference type="Pfam" id="PF00296"/>
    </source>
</evidence>
<dbReference type="InterPro" id="IPR011251">
    <property type="entry name" value="Luciferase-like_dom"/>
</dbReference>
<dbReference type="Proteomes" id="UP001501195">
    <property type="component" value="Unassembled WGS sequence"/>
</dbReference>
<reference evidence="9" key="1">
    <citation type="journal article" date="2019" name="Int. J. Syst. Evol. Microbiol.">
        <title>The Global Catalogue of Microorganisms (GCM) 10K type strain sequencing project: providing services to taxonomists for standard genome sequencing and annotation.</title>
        <authorList>
            <consortium name="The Broad Institute Genomics Platform"/>
            <consortium name="The Broad Institute Genome Sequencing Center for Infectious Disease"/>
            <person name="Wu L."/>
            <person name="Ma J."/>
        </authorList>
    </citation>
    <scope>NUCLEOTIDE SEQUENCE [LARGE SCALE GENOMIC DNA]</scope>
    <source>
        <strain evidence="9">JCM 18126</strain>
    </source>
</reference>
<evidence type="ECO:0000313" key="8">
    <source>
        <dbReference type="EMBL" id="GAA4992159.1"/>
    </source>
</evidence>
<keyword evidence="2" id="KW-0288">FMN</keyword>
<evidence type="ECO:0000256" key="4">
    <source>
        <dbReference type="ARBA" id="ARBA00023033"/>
    </source>
</evidence>
<dbReference type="NCBIfam" id="TIGR03860">
    <property type="entry name" value="FMN_nitrolo"/>
    <property type="match status" value="1"/>
</dbReference>
<gene>
    <name evidence="8" type="ORF">GCM10023225_30590</name>
</gene>
<feature type="domain" description="Luciferase-like" evidence="7">
    <location>
        <begin position="44"/>
        <end position="409"/>
    </location>
</feature>
<evidence type="ECO:0000313" key="9">
    <source>
        <dbReference type="Proteomes" id="UP001501195"/>
    </source>
</evidence>
<dbReference type="CDD" id="cd01095">
    <property type="entry name" value="Nitrilotriacetate_monoxgenase"/>
    <property type="match status" value="1"/>
</dbReference>
<evidence type="ECO:0000256" key="1">
    <source>
        <dbReference type="ARBA" id="ARBA00022630"/>
    </source>
</evidence>
<keyword evidence="9" id="KW-1185">Reference proteome</keyword>
<dbReference type="Gene3D" id="3.20.20.30">
    <property type="entry name" value="Luciferase-like domain"/>
    <property type="match status" value="1"/>
</dbReference>
<evidence type="ECO:0000256" key="2">
    <source>
        <dbReference type="ARBA" id="ARBA00022643"/>
    </source>
</evidence>
<dbReference type="InterPro" id="IPR051260">
    <property type="entry name" value="Diverse_substr_monoxygenases"/>
</dbReference>
<dbReference type="PANTHER" id="PTHR30011">
    <property type="entry name" value="ALKANESULFONATE MONOOXYGENASE-RELATED"/>
    <property type="match status" value="1"/>
</dbReference>
<name>A0ABP9IAK5_9ACTN</name>
<evidence type="ECO:0000256" key="5">
    <source>
        <dbReference type="ARBA" id="ARBA00033748"/>
    </source>
</evidence>
<keyword evidence="3" id="KW-0560">Oxidoreductase</keyword>
<protein>
    <submittedName>
        <fullName evidence="8">NtaA/DmoA family FMN-dependent monooxygenase</fullName>
    </submittedName>
</protein>
<keyword evidence="1" id="KW-0285">Flavoprotein</keyword>
<dbReference type="InterPro" id="IPR016215">
    <property type="entry name" value="NTA_MOA"/>
</dbReference>
<accession>A0ABP9IAK5</accession>
<dbReference type="EMBL" id="BAABIL010000545">
    <property type="protein sequence ID" value="GAA4992159.1"/>
    <property type="molecule type" value="Genomic_DNA"/>
</dbReference>
<feature type="region of interest" description="Disordered" evidence="6">
    <location>
        <begin position="330"/>
        <end position="353"/>
    </location>
</feature>
<proteinExistence type="inferred from homology"/>
<dbReference type="Pfam" id="PF00296">
    <property type="entry name" value="Bac_luciferase"/>
    <property type="match status" value="1"/>
</dbReference>
<dbReference type="GO" id="GO:0004497">
    <property type="term" value="F:monooxygenase activity"/>
    <property type="evidence" value="ECO:0007669"/>
    <property type="project" value="UniProtKB-KW"/>
</dbReference>
<dbReference type="PANTHER" id="PTHR30011:SF16">
    <property type="entry name" value="C2H2 FINGER DOMAIN TRANSCRIPTION FACTOR (EUROFUNG)-RELATED"/>
    <property type="match status" value="1"/>
</dbReference>